<dbReference type="AlphaFoldDB" id="Q2JE97"/>
<dbReference type="KEGG" id="fra:Francci3_1012"/>
<dbReference type="SUPFAM" id="SSF56436">
    <property type="entry name" value="C-type lectin-like"/>
    <property type="match status" value="1"/>
</dbReference>
<dbReference type="OrthoDB" id="9768004at2"/>
<feature type="domain" description="Sulfatase-modifying factor enzyme-like" evidence="1">
    <location>
        <begin position="265"/>
        <end position="477"/>
    </location>
</feature>
<dbReference type="Proteomes" id="UP000001937">
    <property type="component" value="Chromosome"/>
</dbReference>
<protein>
    <recommendedName>
        <fullName evidence="1">Sulfatase-modifying factor enzyme-like domain-containing protein</fullName>
    </recommendedName>
</protein>
<proteinExistence type="predicted"/>
<dbReference type="eggNOG" id="COG1262">
    <property type="taxonomic scope" value="Bacteria"/>
</dbReference>
<evidence type="ECO:0000313" key="3">
    <source>
        <dbReference type="Proteomes" id="UP000001937"/>
    </source>
</evidence>
<evidence type="ECO:0000259" key="1">
    <source>
        <dbReference type="Pfam" id="PF03781"/>
    </source>
</evidence>
<dbReference type="InterPro" id="IPR042095">
    <property type="entry name" value="SUMF_sf"/>
</dbReference>
<dbReference type="InterPro" id="IPR051043">
    <property type="entry name" value="Sulfatase_Mod_Factor_Kinase"/>
</dbReference>
<keyword evidence="3" id="KW-1185">Reference proteome</keyword>
<dbReference type="GO" id="GO:0120147">
    <property type="term" value="F:formylglycine-generating oxidase activity"/>
    <property type="evidence" value="ECO:0007669"/>
    <property type="project" value="TreeGrafter"/>
</dbReference>
<accession>Q2JE97</accession>
<dbReference type="InterPro" id="IPR005532">
    <property type="entry name" value="SUMF_dom"/>
</dbReference>
<dbReference type="Gene3D" id="3.90.1580.10">
    <property type="entry name" value="paralog of FGE (formylglycine-generating enzyme)"/>
    <property type="match status" value="1"/>
</dbReference>
<dbReference type="STRING" id="106370.Francci3_1012"/>
<gene>
    <name evidence="2" type="ordered locus">Francci3_1012</name>
</gene>
<dbReference type="EMBL" id="CP000249">
    <property type="protein sequence ID" value="ABD10395.1"/>
    <property type="molecule type" value="Genomic_DNA"/>
</dbReference>
<dbReference type="InterPro" id="IPR016187">
    <property type="entry name" value="CTDL_fold"/>
</dbReference>
<reference evidence="2 3" key="1">
    <citation type="journal article" date="2007" name="Genome Res.">
        <title>Genome characteristics of facultatively symbiotic Frankia sp. strains reflect host range and host plant biogeography.</title>
        <authorList>
            <person name="Normand P."/>
            <person name="Lapierre P."/>
            <person name="Tisa L.S."/>
            <person name="Gogarten J.P."/>
            <person name="Alloisio N."/>
            <person name="Bagnarol E."/>
            <person name="Bassi C.A."/>
            <person name="Berry A.M."/>
            <person name="Bickhart D.M."/>
            <person name="Choisne N."/>
            <person name="Couloux A."/>
            <person name="Cournoyer B."/>
            <person name="Cruveiller S."/>
            <person name="Daubin V."/>
            <person name="Demange N."/>
            <person name="Francino M.P."/>
            <person name="Goltsman E."/>
            <person name="Huang Y."/>
            <person name="Kopp O.R."/>
            <person name="Labarre L."/>
            <person name="Lapidus A."/>
            <person name="Lavire C."/>
            <person name="Marechal J."/>
            <person name="Martinez M."/>
            <person name="Mastronunzio J.E."/>
            <person name="Mullin B.C."/>
            <person name="Niemann J."/>
            <person name="Pujic P."/>
            <person name="Rawnsley T."/>
            <person name="Rouy Z."/>
            <person name="Schenowitz C."/>
            <person name="Sellstedt A."/>
            <person name="Tavares F."/>
            <person name="Tomkins J.P."/>
            <person name="Vallenet D."/>
            <person name="Valverde C."/>
            <person name="Wall L.G."/>
            <person name="Wang Y."/>
            <person name="Medigue C."/>
            <person name="Benson D.R."/>
        </authorList>
    </citation>
    <scope>NUCLEOTIDE SEQUENCE [LARGE SCALE GENOMIC DNA]</scope>
    <source>
        <strain evidence="3">DSM 45818 / CECT 9043 / CcI3</strain>
    </source>
</reference>
<name>Q2JE97_FRACC</name>
<sequence length="480" mass="52942">MVPTGGHQRRCRPVRIYVEFRNHYSFLADSPEVRRLLNSSSLISEQLVQQLHANGVDPLELPQFSVVRPGDLKLHADERVYSVSPLELRLAQQTGQLARGPAVDAARHLADLVPARIGQVLNTAGLADLQPRLESYFGPAFLADQAVFTLADICTHVGIECFAEGRVTLETLLLAPLFRPAGAGTVALVHTVFQEYFAARYLRTAAGREAAGSNAEPILTEQVREFLVHLGAETIPAPPRTLPAATYLVGPSHRLLLRKIEKPVLFDEFPVTVGQYKAFLAAVAEQGCAQWDHPDTPPGHSHEPWQERLRNPEYFTDPVYDNYPANCVNWWSAYAFARFEGKRLPTCVEWEAAARGTDGRLFPWGDGVDLAAVNCADAWSGRPLVTYEVWKQEIDGGRLRDCAPTPVTDHAANLSPFGVHGMSGNVWEWTETVFDGINSAVICGGSYDNPYRAVQTSSKALYLRRGSSNAVGFRCVREVA</sequence>
<dbReference type="HOGENOM" id="CLU_568319_0_0_11"/>
<dbReference type="Pfam" id="PF03781">
    <property type="entry name" value="FGE-sulfatase"/>
    <property type="match status" value="1"/>
</dbReference>
<dbReference type="PANTHER" id="PTHR23150:SF19">
    <property type="entry name" value="FORMYLGLYCINE-GENERATING ENZYME"/>
    <property type="match status" value="1"/>
</dbReference>
<evidence type="ECO:0000313" key="2">
    <source>
        <dbReference type="EMBL" id="ABD10395.1"/>
    </source>
</evidence>
<dbReference type="PANTHER" id="PTHR23150">
    <property type="entry name" value="SULFATASE MODIFYING FACTOR 1, 2"/>
    <property type="match status" value="1"/>
</dbReference>
<organism evidence="2 3">
    <name type="scientific">Frankia casuarinae (strain DSM 45818 / CECT 9043 / HFP020203 / CcI3)</name>
    <dbReference type="NCBI Taxonomy" id="106370"/>
    <lineage>
        <taxon>Bacteria</taxon>
        <taxon>Bacillati</taxon>
        <taxon>Actinomycetota</taxon>
        <taxon>Actinomycetes</taxon>
        <taxon>Frankiales</taxon>
        <taxon>Frankiaceae</taxon>
        <taxon>Frankia</taxon>
    </lineage>
</organism>